<keyword evidence="4" id="KW-0238">DNA-binding</keyword>
<reference evidence="9" key="1">
    <citation type="submission" date="2019-04" db="EMBL/GenBank/DDBJ databases">
        <title>Friends and foes A comparative genomics studyof 23 Aspergillus species from section Flavi.</title>
        <authorList>
            <consortium name="DOE Joint Genome Institute"/>
            <person name="Kjaerbolling I."/>
            <person name="Vesth T."/>
            <person name="Frisvad J.C."/>
            <person name="Nybo J.L."/>
            <person name="Theobald S."/>
            <person name="Kildgaard S."/>
            <person name="Isbrandt T."/>
            <person name="Kuo A."/>
            <person name="Sato A."/>
            <person name="Lyhne E.K."/>
            <person name="Kogle M.E."/>
            <person name="Wiebenga A."/>
            <person name="Kun R.S."/>
            <person name="Lubbers R.J."/>
            <person name="Makela M.R."/>
            <person name="Barry K."/>
            <person name="Chovatia M."/>
            <person name="Clum A."/>
            <person name="Daum C."/>
            <person name="Haridas S."/>
            <person name="He G."/>
            <person name="LaButti K."/>
            <person name="Lipzen A."/>
            <person name="Mondo S."/>
            <person name="Riley R."/>
            <person name="Salamov A."/>
            <person name="Simmons B.A."/>
            <person name="Magnuson J.K."/>
            <person name="Henrissat B."/>
            <person name="Mortensen U.H."/>
            <person name="Larsen T.O."/>
            <person name="Devries R.P."/>
            <person name="Grigoriev I.V."/>
            <person name="Machida M."/>
            <person name="Baker S.E."/>
            <person name="Andersen M.R."/>
        </authorList>
    </citation>
    <scope>NUCLEOTIDE SEQUENCE [LARGE SCALE GENOMIC DNA]</scope>
    <source>
        <strain evidence="9">CBS 130017</strain>
    </source>
</reference>
<evidence type="ECO:0000256" key="5">
    <source>
        <dbReference type="ARBA" id="ARBA00023163"/>
    </source>
</evidence>
<keyword evidence="2" id="KW-0862">Zinc</keyword>
<keyword evidence="5" id="KW-0804">Transcription</keyword>
<accession>A0A5N6X3U5</accession>
<dbReference type="EMBL" id="ML741797">
    <property type="protein sequence ID" value="KAE8326799.1"/>
    <property type="molecule type" value="Genomic_DNA"/>
</dbReference>
<evidence type="ECO:0000256" key="3">
    <source>
        <dbReference type="ARBA" id="ARBA00023015"/>
    </source>
</evidence>
<evidence type="ECO:0000256" key="4">
    <source>
        <dbReference type="ARBA" id="ARBA00023125"/>
    </source>
</evidence>
<keyword evidence="3" id="KW-0805">Transcription regulation</keyword>
<evidence type="ECO:0000256" key="2">
    <source>
        <dbReference type="ARBA" id="ARBA00022833"/>
    </source>
</evidence>
<proteinExistence type="predicted"/>
<evidence type="ECO:0008006" key="10">
    <source>
        <dbReference type="Google" id="ProtNLM"/>
    </source>
</evidence>
<feature type="region of interest" description="Disordered" evidence="7">
    <location>
        <begin position="25"/>
        <end position="94"/>
    </location>
</feature>
<evidence type="ECO:0000313" key="8">
    <source>
        <dbReference type="EMBL" id="KAE8326799.1"/>
    </source>
</evidence>
<comment type="subcellular location">
    <subcellularLocation>
        <location evidence="1">Nucleus</location>
    </subcellularLocation>
</comment>
<dbReference type="AlphaFoldDB" id="A0A5N6X3U5"/>
<dbReference type="PANTHER" id="PTHR31845:SF17">
    <property type="entry name" value="ZN(II)2CYS6 TRANSCRIPTION FACTOR (EUROFUNG)"/>
    <property type="match status" value="1"/>
</dbReference>
<evidence type="ECO:0000256" key="6">
    <source>
        <dbReference type="ARBA" id="ARBA00023242"/>
    </source>
</evidence>
<dbReference type="GO" id="GO:0000976">
    <property type="term" value="F:transcription cis-regulatory region binding"/>
    <property type="evidence" value="ECO:0007669"/>
    <property type="project" value="TreeGrafter"/>
</dbReference>
<organism evidence="8 9">
    <name type="scientific">Aspergillus sergii</name>
    <dbReference type="NCBI Taxonomy" id="1034303"/>
    <lineage>
        <taxon>Eukaryota</taxon>
        <taxon>Fungi</taxon>
        <taxon>Dikarya</taxon>
        <taxon>Ascomycota</taxon>
        <taxon>Pezizomycotina</taxon>
        <taxon>Eurotiomycetes</taxon>
        <taxon>Eurotiomycetidae</taxon>
        <taxon>Eurotiales</taxon>
        <taxon>Aspergillaceae</taxon>
        <taxon>Aspergillus</taxon>
        <taxon>Aspergillus subgen. Circumdati</taxon>
    </lineage>
</organism>
<feature type="region of interest" description="Disordered" evidence="7">
    <location>
        <begin position="131"/>
        <end position="158"/>
    </location>
</feature>
<evidence type="ECO:0000256" key="7">
    <source>
        <dbReference type="SAM" id="MobiDB-lite"/>
    </source>
</evidence>
<dbReference type="GO" id="GO:0005634">
    <property type="term" value="C:nucleus"/>
    <property type="evidence" value="ECO:0007669"/>
    <property type="project" value="UniProtKB-SubCell"/>
</dbReference>
<name>A0A5N6X3U5_9EURO</name>
<dbReference type="PANTHER" id="PTHR31845">
    <property type="entry name" value="FINGER DOMAIN PROTEIN, PUTATIVE-RELATED"/>
    <property type="match status" value="1"/>
</dbReference>
<keyword evidence="9" id="KW-1185">Reference proteome</keyword>
<sequence length="624" mass="69646">MSQMRCVGADQPPCVRCRKARRECVVSDGARTSPMRDPQPDTHPPSEASEVGGHLHRVNNSQCHSPPPLCTLPRSPRSPALANSHAPSRGSWHVDDRTQDFHPFRLPVTKLPSIYSTSPLQLIAVPGLGSQKSSPVHLTSPSPASQTSPAQAAKSPNGISDIKDRELAHLAEFFVAKMSFILPILRELNCADIPTLLQSQRPLVHCMAFVASRFAPGRSARRSLLIPHVLSVIQMRSGIQKLSEETQWMIMKCLAILYTWASPLGLERISDDDVVNAQLSHTELKSATETTALNISLHRSAEDVMQNLQAGRSVSNCLALHKYLYWLWLYTSAHRYSLLTSTPPTLREDASIKLAPRILESLLEDHFVSRILAEIDLCLLWSQAALHQYGLGEWWSSLISGDIDLMSTLAILEDLDGALDIWCQRWCPTDDSDSYARSGFIAFNYRFTRLCISTYSVRLLRESSTEALPYSTQLEMVMKSIHGAAHFCGFITELPPLAMDYLRYLADTAFLKIVYGCEYVLRSCEILYMHYEDTKKYLRTVRDVAQLMSQIAVDGTHAAKVYGDSILEKVDRIEQSLQENSALYPQGLEPSTESRVQSDPSSSSTAQYDLMKAFTSNATSILPF</sequence>
<dbReference type="GO" id="GO:0000981">
    <property type="term" value="F:DNA-binding transcription factor activity, RNA polymerase II-specific"/>
    <property type="evidence" value="ECO:0007669"/>
    <property type="project" value="TreeGrafter"/>
</dbReference>
<dbReference type="InterPro" id="IPR051089">
    <property type="entry name" value="prtT"/>
</dbReference>
<dbReference type="Proteomes" id="UP000325945">
    <property type="component" value="Unassembled WGS sequence"/>
</dbReference>
<feature type="compositionally biased region" description="Low complexity" evidence="7">
    <location>
        <begin position="139"/>
        <end position="156"/>
    </location>
</feature>
<evidence type="ECO:0000313" key="9">
    <source>
        <dbReference type="Proteomes" id="UP000325945"/>
    </source>
</evidence>
<protein>
    <recommendedName>
        <fullName evidence="10">Zn(2)-C6 fungal-type domain-containing protein</fullName>
    </recommendedName>
</protein>
<gene>
    <name evidence="8" type="ORF">BDV39DRAFT_205704</name>
</gene>
<keyword evidence="6" id="KW-0539">Nucleus</keyword>
<evidence type="ECO:0000256" key="1">
    <source>
        <dbReference type="ARBA" id="ARBA00004123"/>
    </source>
</evidence>